<dbReference type="Proteomes" id="UP000190890">
    <property type="component" value="Unassembled WGS sequence"/>
</dbReference>
<dbReference type="InterPro" id="IPR050583">
    <property type="entry name" value="Mycobacterial_A85_antigen"/>
</dbReference>
<name>A0A1S8TAJ7_9CLOT</name>
<dbReference type="RefSeq" id="WP_242954180.1">
    <property type="nucleotide sequence ID" value="NZ_LZZM01000194.1"/>
</dbReference>
<dbReference type="PANTHER" id="PTHR48098">
    <property type="entry name" value="ENTEROCHELIN ESTERASE-RELATED"/>
    <property type="match status" value="1"/>
</dbReference>
<proteinExistence type="predicted"/>
<comment type="caution">
    <text evidence="2">The sequence shown here is derived from an EMBL/GenBank/DDBJ whole genome shotgun (WGS) entry which is preliminary data.</text>
</comment>
<keyword evidence="2" id="KW-0378">Hydrolase</keyword>
<dbReference type="SUPFAM" id="SSF53474">
    <property type="entry name" value="alpha/beta-Hydrolases"/>
    <property type="match status" value="1"/>
</dbReference>
<keyword evidence="2" id="KW-0858">Xylan degradation</keyword>
<reference evidence="2 3" key="1">
    <citation type="submission" date="2016-05" db="EMBL/GenBank/DDBJ databases">
        <title>Microbial solvent formation.</title>
        <authorList>
            <person name="Poehlein A."/>
            <person name="Montoya Solano J.D."/>
            <person name="Flitsch S."/>
            <person name="Krabben P."/>
            <person name="Duerre P."/>
            <person name="Daniel R."/>
        </authorList>
    </citation>
    <scope>NUCLEOTIDE SEQUENCE [LARGE SCALE GENOMIC DNA]</scope>
    <source>
        <strain evidence="2 3">DSM 2619</strain>
    </source>
</reference>
<keyword evidence="2" id="KW-0326">Glycosidase</keyword>
<dbReference type="GO" id="GO:0016747">
    <property type="term" value="F:acyltransferase activity, transferring groups other than amino-acyl groups"/>
    <property type="evidence" value="ECO:0007669"/>
    <property type="project" value="TreeGrafter"/>
</dbReference>
<accession>A0A1S8TAJ7</accession>
<dbReference type="GO" id="GO:0045493">
    <property type="term" value="P:xylan catabolic process"/>
    <property type="evidence" value="ECO:0007669"/>
    <property type="project" value="UniProtKB-KW"/>
</dbReference>
<evidence type="ECO:0000313" key="3">
    <source>
        <dbReference type="Proteomes" id="UP000190890"/>
    </source>
</evidence>
<gene>
    <name evidence="2" type="primary">xynZ</name>
    <name evidence="2" type="ORF">CLPUN_37050</name>
</gene>
<dbReference type="STRING" id="29367.CLPUN_37050"/>
<feature type="chain" id="PRO_5038772783" evidence="1">
    <location>
        <begin position="26"/>
        <end position="369"/>
    </location>
</feature>
<dbReference type="InterPro" id="IPR000801">
    <property type="entry name" value="Esterase-like"/>
</dbReference>
<sequence length="369" mass="40822">MSKKLKMILSKIVVGTIAMSVCYLAGNYNVNAFAVTTSTKAIQEITAGTGTTFADTNAPEINVKDEGQKLQSTENKVQAKDDYKAPYGFDTNKPNVKYGTLKEVSYYSKTTGTKRNCYVLLPVNYSTQKKYPVLYLLHGIGGTDSEWLNANPAAIIGNLVAENKASDMIVVMPNVRAAENDSVPQNILSQENMNAFDNFINDLNNDLMPFINSNYSVKQGRENTAIAGLSMGGRESLFIGFKKLDKFAYIGAFSPAPGLLPDSVLNYSGQFTKAQFTIPQNSINIPKLVMICTGNNDGVVGNTPNTYHQTLIENKVNHIWYTTDGGHDFTVWKHGLYNFAKSIFNYGNIKSNALDCIYPIYTCRNRQYK</sequence>
<evidence type="ECO:0000256" key="1">
    <source>
        <dbReference type="SAM" id="SignalP"/>
    </source>
</evidence>
<dbReference type="InterPro" id="IPR029058">
    <property type="entry name" value="AB_hydrolase_fold"/>
</dbReference>
<keyword evidence="3" id="KW-1185">Reference proteome</keyword>
<feature type="signal peptide" evidence="1">
    <location>
        <begin position="1"/>
        <end position="25"/>
    </location>
</feature>
<evidence type="ECO:0000313" key="2">
    <source>
        <dbReference type="EMBL" id="OOM74783.1"/>
    </source>
</evidence>
<protein>
    <submittedName>
        <fullName evidence="2">Endo-1,4-beta-xylanase Z</fullName>
        <ecNumber evidence="2">3.2.1.8</ecNumber>
    </submittedName>
</protein>
<dbReference type="Pfam" id="PF00756">
    <property type="entry name" value="Esterase"/>
    <property type="match status" value="1"/>
</dbReference>
<keyword evidence="2" id="KW-0624">Polysaccharide degradation</keyword>
<keyword evidence="1" id="KW-0732">Signal</keyword>
<organism evidence="2 3">
    <name type="scientific">Clostridium puniceum</name>
    <dbReference type="NCBI Taxonomy" id="29367"/>
    <lineage>
        <taxon>Bacteria</taxon>
        <taxon>Bacillati</taxon>
        <taxon>Bacillota</taxon>
        <taxon>Clostridia</taxon>
        <taxon>Eubacteriales</taxon>
        <taxon>Clostridiaceae</taxon>
        <taxon>Clostridium</taxon>
    </lineage>
</organism>
<dbReference type="EMBL" id="LZZM01000194">
    <property type="protein sequence ID" value="OOM74783.1"/>
    <property type="molecule type" value="Genomic_DNA"/>
</dbReference>
<dbReference type="AlphaFoldDB" id="A0A1S8TAJ7"/>
<dbReference type="PANTHER" id="PTHR48098:SF1">
    <property type="entry name" value="DIACYLGLYCEROL ACYLTRANSFERASE_MYCOLYLTRANSFERASE AG85A"/>
    <property type="match status" value="1"/>
</dbReference>
<dbReference type="EC" id="3.2.1.8" evidence="2"/>
<keyword evidence="2" id="KW-0119">Carbohydrate metabolism</keyword>
<dbReference type="GO" id="GO:0031176">
    <property type="term" value="F:endo-1,4-beta-xylanase activity"/>
    <property type="evidence" value="ECO:0007669"/>
    <property type="project" value="UniProtKB-EC"/>
</dbReference>
<dbReference type="Gene3D" id="3.40.50.1820">
    <property type="entry name" value="alpha/beta hydrolase"/>
    <property type="match status" value="1"/>
</dbReference>